<dbReference type="EMBL" id="NTRR01000041">
    <property type="protein sequence ID" value="PFE10607.1"/>
    <property type="molecule type" value="Genomic_DNA"/>
</dbReference>
<dbReference type="Proteomes" id="UP000220032">
    <property type="component" value="Unassembled WGS sequence"/>
</dbReference>
<comment type="caution">
    <text evidence="1">The sequence shown here is derived from an EMBL/GenBank/DDBJ whole genome shotgun (WGS) entry which is preliminary data.</text>
</comment>
<organism evidence="1 2">
    <name type="scientific">Bacillus cereus</name>
    <dbReference type="NCBI Taxonomy" id="1396"/>
    <lineage>
        <taxon>Bacteria</taxon>
        <taxon>Bacillati</taxon>
        <taxon>Bacillota</taxon>
        <taxon>Bacilli</taxon>
        <taxon>Bacillales</taxon>
        <taxon>Bacillaceae</taxon>
        <taxon>Bacillus</taxon>
        <taxon>Bacillus cereus group</taxon>
    </lineage>
</organism>
<gene>
    <name evidence="1" type="ORF">CN307_24345</name>
</gene>
<reference evidence="1 2" key="1">
    <citation type="submission" date="2017-09" db="EMBL/GenBank/DDBJ databases">
        <title>Large-scale bioinformatics analysis of Bacillus genomes uncovers conserved roles of natural products in bacterial physiology.</title>
        <authorList>
            <consortium name="Agbiome Team Llc"/>
            <person name="Bleich R.M."/>
            <person name="Grubbs K.J."/>
            <person name="Santa Maria K.C."/>
            <person name="Allen S.E."/>
            <person name="Farag S."/>
            <person name="Shank E.A."/>
            <person name="Bowers A."/>
        </authorList>
    </citation>
    <scope>NUCLEOTIDE SEQUENCE [LARGE SCALE GENOMIC DNA]</scope>
    <source>
        <strain evidence="1 2">AFS022681</strain>
    </source>
</reference>
<accession>A0A2A8ZWM8</accession>
<evidence type="ECO:0000313" key="2">
    <source>
        <dbReference type="Proteomes" id="UP000220032"/>
    </source>
</evidence>
<name>A0A2A8ZWM8_BACCE</name>
<protein>
    <submittedName>
        <fullName evidence="1">Uncharacterized protein</fullName>
    </submittedName>
</protein>
<proteinExistence type="predicted"/>
<evidence type="ECO:0000313" key="1">
    <source>
        <dbReference type="EMBL" id="PFE10607.1"/>
    </source>
</evidence>
<dbReference type="AlphaFoldDB" id="A0A2A8ZWM8"/>
<sequence>MLAIPHAHQLKKNKGLKKEKMSRTLMNNCEKVKFLLWEISENLSLMGMGLNPQYFILIMTLFMK</sequence>